<dbReference type="RefSeq" id="WP_168875854.1">
    <property type="nucleotide sequence ID" value="NZ_JABAIM010000001.1"/>
</dbReference>
<sequence>MPSYTLNIDFSAADLGTLLSAGEHVVITKIVNGSAGASVAWLTFSPQAQNTVNWSEDYTLYATTSGEHAASPQVLEWQSGQALPWPVAGTGEQSLEGELGAVNATGLSFALQSRVDGETVLIPLQGPVVPAERSSGSLSWQPDAGHFVLTMAE</sequence>
<name>A0A847S529_9NEIS</name>
<reference evidence="1 2" key="1">
    <citation type="submission" date="2020-04" db="EMBL/GenBank/DDBJ databases">
        <title>Draft genome of Leeia sp. IMCC25680.</title>
        <authorList>
            <person name="Song J."/>
            <person name="Cho J.-C."/>
        </authorList>
    </citation>
    <scope>NUCLEOTIDE SEQUENCE [LARGE SCALE GENOMIC DNA]</scope>
    <source>
        <strain evidence="1 2">IMCC25680</strain>
    </source>
</reference>
<gene>
    <name evidence="1" type="ORF">HF682_03545</name>
</gene>
<evidence type="ECO:0000313" key="2">
    <source>
        <dbReference type="Proteomes" id="UP000587991"/>
    </source>
</evidence>
<proteinExistence type="predicted"/>
<dbReference type="AlphaFoldDB" id="A0A847S529"/>
<keyword evidence="2" id="KW-1185">Reference proteome</keyword>
<dbReference type="Proteomes" id="UP000587991">
    <property type="component" value="Unassembled WGS sequence"/>
</dbReference>
<dbReference type="EMBL" id="JABAIM010000001">
    <property type="protein sequence ID" value="NLR74227.1"/>
    <property type="molecule type" value="Genomic_DNA"/>
</dbReference>
<comment type="caution">
    <text evidence="1">The sequence shown here is derived from an EMBL/GenBank/DDBJ whole genome shotgun (WGS) entry which is preliminary data.</text>
</comment>
<evidence type="ECO:0000313" key="1">
    <source>
        <dbReference type="EMBL" id="NLR74227.1"/>
    </source>
</evidence>
<accession>A0A847S529</accession>
<protein>
    <submittedName>
        <fullName evidence="1">Uncharacterized protein</fullName>
    </submittedName>
</protein>
<organism evidence="1 2">
    <name type="scientific">Leeia aquatica</name>
    <dbReference type="NCBI Taxonomy" id="2725557"/>
    <lineage>
        <taxon>Bacteria</taxon>
        <taxon>Pseudomonadati</taxon>
        <taxon>Pseudomonadota</taxon>
        <taxon>Betaproteobacteria</taxon>
        <taxon>Neisseriales</taxon>
        <taxon>Leeiaceae</taxon>
        <taxon>Leeia</taxon>
    </lineage>
</organism>